<dbReference type="PANTHER" id="PTHR43317">
    <property type="entry name" value="THERMOSPERMINE SYNTHASE ACAULIS5"/>
    <property type="match status" value="1"/>
</dbReference>
<keyword evidence="3" id="KW-0489">Methyltransferase</keyword>
<reference evidence="3 4" key="1">
    <citation type="submission" date="2020-04" db="EMBL/GenBank/DDBJ databases">
        <title>Ramlibacter sp. G-1-2-2 isolated from soil.</title>
        <authorList>
            <person name="Dahal R.H."/>
        </authorList>
    </citation>
    <scope>NUCLEOTIDE SEQUENCE [LARGE SCALE GENOMIC DNA]</scope>
    <source>
        <strain evidence="3 4">G-1-2-2</strain>
    </source>
</reference>
<dbReference type="Proteomes" id="UP000541185">
    <property type="component" value="Unassembled WGS sequence"/>
</dbReference>
<dbReference type="AlphaFoldDB" id="A0A848H5I2"/>
<keyword evidence="4" id="KW-1185">Reference proteome</keyword>
<dbReference type="GO" id="GO:0032259">
    <property type="term" value="P:methylation"/>
    <property type="evidence" value="ECO:0007669"/>
    <property type="project" value="UniProtKB-KW"/>
</dbReference>
<gene>
    <name evidence="3" type="ORF">HHL11_13555</name>
</gene>
<dbReference type="SUPFAM" id="SSF53335">
    <property type="entry name" value="S-adenosyl-L-methionine-dependent methyltransferases"/>
    <property type="match status" value="1"/>
</dbReference>
<name>A0A848H5I2_9BURK</name>
<evidence type="ECO:0000313" key="4">
    <source>
        <dbReference type="Proteomes" id="UP000541185"/>
    </source>
</evidence>
<dbReference type="Gene3D" id="3.40.50.150">
    <property type="entry name" value="Vaccinia Virus protein VP39"/>
    <property type="match status" value="1"/>
</dbReference>
<dbReference type="PANTHER" id="PTHR43317:SF1">
    <property type="entry name" value="THERMOSPERMINE SYNTHASE ACAULIS5"/>
    <property type="match status" value="1"/>
</dbReference>
<evidence type="ECO:0000259" key="2">
    <source>
        <dbReference type="Pfam" id="PF13649"/>
    </source>
</evidence>
<organism evidence="3 4">
    <name type="scientific">Ramlibacter agri</name>
    <dbReference type="NCBI Taxonomy" id="2728837"/>
    <lineage>
        <taxon>Bacteria</taxon>
        <taxon>Pseudomonadati</taxon>
        <taxon>Pseudomonadota</taxon>
        <taxon>Betaproteobacteria</taxon>
        <taxon>Burkholderiales</taxon>
        <taxon>Comamonadaceae</taxon>
        <taxon>Ramlibacter</taxon>
    </lineage>
</organism>
<dbReference type="Pfam" id="PF13649">
    <property type="entry name" value="Methyltransf_25"/>
    <property type="match status" value="1"/>
</dbReference>
<protein>
    <submittedName>
        <fullName evidence="3">Methyltransferase domain-containing protein</fullName>
    </submittedName>
</protein>
<dbReference type="InterPro" id="IPR041698">
    <property type="entry name" value="Methyltransf_25"/>
</dbReference>
<feature type="domain" description="Methyltransferase" evidence="2">
    <location>
        <begin position="61"/>
        <end position="157"/>
    </location>
</feature>
<evidence type="ECO:0000313" key="3">
    <source>
        <dbReference type="EMBL" id="NML44779.1"/>
    </source>
</evidence>
<dbReference type="EMBL" id="JABBFX010000001">
    <property type="protein sequence ID" value="NML44779.1"/>
    <property type="molecule type" value="Genomic_DNA"/>
</dbReference>
<dbReference type="RefSeq" id="WP_169418885.1">
    <property type="nucleotide sequence ID" value="NZ_JABBFX010000001.1"/>
</dbReference>
<dbReference type="GO" id="GO:0008168">
    <property type="term" value="F:methyltransferase activity"/>
    <property type="evidence" value="ECO:0007669"/>
    <property type="project" value="UniProtKB-KW"/>
</dbReference>
<sequence length="244" mass="26518">MDLEISEAEGLRVMRFGTHWCQGAMRLDAPDRLEMEYALRMSAWLLFHDLASLREQHLVTLGLGAGSLTKFAYRVLGVEATAVEIEAEVIAACREHFMLPPDGAGLRVVHADAADFIAKERGFDVVQVDAYDASVDKPALDSEAFYADCRGALRDGGTVAVNLVGRGLDVRASVARIRQGLQPRAVWQFPPTEAGNVVVIAHCGEMPPEEVLAARAVEIEQRWDLPAGSWLAMARRSAGPPPSA</sequence>
<keyword evidence="1" id="KW-0620">Polyamine biosynthesis</keyword>
<dbReference type="GO" id="GO:0006596">
    <property type="term" value="P:polyamine biosynthetic process"/>
    <property type="evidence" value="ECO:0007669"/>
    <property type="project" value="UniProtKB-KW"/>
</dbReference>
<accession>A0A848H5I2</accession>
<proteinExistence type="predicted"/>
<evidence type="ECO:0000256" key="1">
    <source>
        <dbReference type="ARBA" id="ARBA00023115"/>
    </source>
</evidence>
<keyword evidence="3" id="KW-0808">Transferase</keyword>
<comment type="caution">
    <text evidence="3">The sequence shown here is derived from an EMBL/GenBank/DDBJ whole genome shotgun (WGS) entry which is preliminary data.</text>
</comment>
<dbReference type="InterPro" id="IPR029063">
    <property type="entry name" value="SAM-dependent_MTases_sf"/>
</dbReference>